<dbReference type="EC" id="4.3.1.7" evidence="5"/>
<dbReference type="PANTHER" id="PTHR39330">
    <property type="entry name" value="ETHANOLAMINE AMMONIA-LYASE LIGHT CHAIN"/>
    <property type="match status" value="1"/>
</dbReference>
<evidence type="ECO:0000256" key="2">
    <source>
        <dbReference type="ARBA" id="ARBA00023239"/>
    </source>
</evidence>
<keyword evidence="4 5" id="KW-1283">Bacterial microcompartment</keyword>
<keyword evidence="1 5" id="KW-0846">Cobalamin</keyword>
<dbReference type="InterPro" id="IPR042251">
    <property type="entry name" value="EutC_C"/>
</dbReference>
<evidence type="ECO:0000256" key="5">
    <source>
        <dbReference type="HAMAP-Rule" id="MF_00601"/>
    </source>
</evidence>
<dbReference type="GO" id="GO:0031471">
    <property type="term" value="C:ethanolamine degradation polyhedral organelle"/>
    <property type="evidence" value="ECO:0007669"/>
    <property type="project" value="UniProtKB-UniRule"/>
</dbReference>
<sequence length="242" mass="25421">MSTMWERLRTVTQSRIGQDRIGDTVSSTEVLQFRAAHAMARDAVRQPLDVQSLLEGIEGLGLGPAAVVASRAASREEYLRRPDLGRRPADLTTVPEGLGADVGIVVADGLSTTAVAAHAVPMLAALREVFAGRLTLAPVVVATNARVALGDHVGDHLGVSTLLVLIGERPGLSVSDSLGIYLTHRPRPGRRDAERNCLSNIHPPEGLGYAAAARTVAALVDGARLLGESGVRLKDSSHQVTG</sequence>
<dbReference type="Proteomes" id="UP000282515">
    <property type="component" value="Unassembled WGS sequence"/>
</dbReference>
<comment type="cofactor">
    <cofactor evidence="5">
        <name>adenosylcob(III)alamin</name>
        <dbReference type="ChEBI" id="CHEBI:18408"/>
    </cofactor>
    <text evidence="5">Binds between the large and small subunits.</text>
</comment>
<dbReference type="OrthoDB" id="114248at2"/>
<dbReference type="InterPro" id="IPR042255">
    <property type="entry name" value="EutC_N"/>
</dbReference>
<gene>
    <name evidence="5" type="primary">eutC</name>
    <name evidence="6" type="ORF">D9V41_14310</name>
</gene>
<evidence type="ECO:0000313" key="7">
    <source>
        <dbReference type="Proteomes" id="UP000282515"/>
    </source>
</evidence>
<keyword evidence="2 5" id="KW-0456">Lyase</keyword>
<feature type="binding site" evidence="5">
    <location>
        <position position="147"/>
    </location>
    <ligand>
        <name>adenosylcob(III)alamin</name>
        <dbReference type="ChEBI" id="CHEBI:18408"/>
    </ligand>
</feature>
<dbReference type="Pfam" id="PF05985">
    <property type="entry name" value="EutC"/>
    <property type="match status" value="1"/>
</dbReference>
<dbReference type="PIRSF" id="PIRSF018982">
    <property type="entry name" value="EutC"/>
    <property type="match status" value="1"/>
</dbReference>
<comment type="subcellular location">
    <subcellularLocation>
        <location evidence="5">Bacterial microcompartment</location>
    </subcellularLocation>
</comment>
<keyword evidence="7" id="KW-1185">Reference proteome</keyword>
<dbReference type="EMBL" id="RDBF01000013">
    <property type="protein sequence ID" value="RLV54774.1"/>
    <property type="molecule type" value="Genomic_DNA"/>
</dbReference>
<dbReference type="RefSeq" id="WP_121795270.1">
    <property type="nucleotide sequence ID" value="NZ_RDBF01000013.1"/>
</dbReference>
<evidence type="ECO:0000256" key="4">
    <source>
        <dbReference type="ARBA" id="ARBA00024446"/>
    </source>
</evidence>
<dbReference type="GO" id="GO:0009350">
    <property type="term" value="C:ethanolamine ammonia-lyase complex"/>
    <property type="evidence" value="ECO:0007669"/>
    <property type="project" value="UniProtKB-UniRule"/>
</dbReference>
<dbReference type="UniPathway" id="UPA00560"/>
<dbReference type="AlphaFoldDB" id="A0A3L8PHZ4"/>
<comment type="pathway">
    <text evidence="5">Amine and polyamine degradation; ethanolamine degradation.</text>
</comment>
<proteinExistence type="inferred from homology"/>
<name>A0A3L8PHZ4_9ACTN</name>
<feature type="binding site" evidence="5">
    <location>
        <position position="197"/>
    </location>
    <ligand>
        <name>adenosylcob(III)alamin</name>
        <dbReference type="ChEBI" id="CHEBI:18408"/>
    </ligand>
</feature>
<feature type="binding site" evidence="5">
    <location>
        <position position="168"/>
    </location>
    <ligand>
        <name>adenosylcob(III)alamin</name>
        <dbReference type="ChEBI" id="CHEBI:18408"/>
    </ligand>
</feature>
<evidence type="ECO:0000313" key="6">
    <source>
        <dbReference type="EMBL" id="RLV54774.1"/>
    </source>
</evidence>
<comment type="similarity">
    <text evidence="5">Belongs to the EutC family.</text>
</comment>
<keyword evidence="3 5" id="KW-0170">Cobalt</keyword>
<comment type="function">
    <text evidence="5">Catalyzes the deamination of various vicinal amino-alcohols to oxo compounds. Allows this organism to utilize ethanolamine as the sole source of nitrogen and carbon in the presence of external vitamin B12.</text>
</comment>
<organism evidence="6 7">
    <name type="scientific">Aeromicrobium phragmitis</name>
    <dbReference type="NCBI Taxonomy" id="2478914"/>
    <lineage>
        <taxon>Bacteria</taxon>
        <taxon>Bacillati</taxon>
        <taxon>Actinomycetota</taxon>
        <taxon>Actinomycetes</taxon>
        <taxon>Propionibacteriales</taxon>
        <taxon>Nocardioidaceae</taxon>
        <taxon>Aeromicrobium</taxon>
    </lineage>
</organism>
<comment type="catalytic activity">
    <reaction evidence="5">
        <text>ethanolamine = acetaldehyde + NH4(+)</text>
        <dbReference type="Rhea" id="RHEA:15313"/>
        <dbReference type="ChEBI" id="CHEBI:15343"/>
        <dbReference type="ChEBI" id="CHEBI:28938"/>
        <dbReference type="ChEBI" id="CHEBI:57603"/>
        <dbReference type="EC" id="4.3.1.7"/>
    </reaction>
</comment>
<dbReference type="InterPro" id="IPR009246">
    <property type="entry name" value="EutC"/>
</dbReference>
<accession>A0A3L8PHZ4</accession>
<dbReference type="Gene3D" id="3.40.50.11240">
    <property type="entry name" value="Ethanolamine ammonia-lyase light chain (EutC)"/>
    <property type="match status" value="1"/>
</dbReference>
<evidence type="ECO:0000256" key="1">
    <source>
        <dbReference type="ARBA" id="ARBA00022628"/>
    </source>
</evidence>
<dbReference type="NCBIfam" id="NF003971">
    <property type="entry name" value="PRK05465.1"/>
    <property type="match status" value="1"/>
</dbReference>
<dbReference type="GO" id="GO:0008851">
    <property type="term" value="F:ethanolamine ammonia-lyase activity"/>
    <property type="evidence" value="ECO:0007669"/>
    <property type="project" value="UniProtKB-UniRule"/>
</dbReference>
<dbReference type="GO" id="GO:0046336">
    <property type="term" value="P:ethanolamine catabolic process"/>
    <property type="evidence" value="ECO:0007669"/>
    <property type="project" value="UniProtKB-UniRule"/>
</dbReference>
<dbReference type="Gene3D" id="1.10.30.40">
    <property type="entry name" value="Ethanolamine ammonia-lyase light chain (EutC), N-terminal domain"/>
    <property type="match status" value="1"/>
</dbReference>
<dbReference type="GO" id="GO:0031419">
    <property type="term" value="F:cobalamin binding"/>
    <property type="evidence" value="ECO:0007669"/>
    <property type="project" value="UniProtKB-UniRule"/>
</dbReference>
<reference evidence="6 7" key="1">
    <citation type="submission" date="2018-10" db="EMBL/GenBank/DDBJ databases">
        <title>Aeromicrobium sp. 9W16Y-2 whole genome shotgun sequence.</title>
        <authorList>
            <person name="Li F."/>
        </authorList>
    </citation>
    <scope>NUCLEOTIDE SEQUENCE [LARGE SCALE GENOMIC DNA]</scope>
    <source>
        <strain evidence="6 7">9W16Y-2</strain>
    </source>
</reference>
<comment type="caution">
    <text evidence="6">The sequence shown here is derived from an EMBL/GenBank/DDBJ whole genome shotgun (WGS) entry which is preliminary data.</text>
</comment>
<protein>
    <recommendedName>
        <fullName evidence="5">Ethanolamine ammonia-lyase small subunit</fullName>
        <shortName evidence="5">EAL small subunit</shortName>
        <ecNumber evidence="5">4.3.1.7</ecNumber>
    </recommendedName>
</protein>
<evidence type="ECO:0000256" key="3">
    <source>
        <dbReference type="ARBA" id="ARBA00023285"/>
    </source>
</evidence>
<dbReference type="HAMAP" id="MF_00601">
    <property type="entry name" value="EutC"/>
    <property type="match status" value="1"/>
</dbReference>
<dbReference type="GO" id="GO:0006520">
    <property type="term" value="P:amino acid metabolic process"/>
    <property type="evidence" value="ECO:0007669"/>
    <property type="project" value="InterPro"/>
</dbReference>
<dbReference type="PANTHER" id="PTHR39330:SF1">
    <property type="entry name" value="ETHANOLAMINE AMMONIA-LYASE SMALL SUBUNIT"/>
    <property type="match status" value="1"/>
</dbReference>
<comment type="subunit">
    <text evidence="5">The basic unit is a heterodimer which dimerizes to form tetramers. The heterotetramers trimerize; 6 large subunits form a core ring with 6 small subunits projecting outwards.</text>
</comment>